<comment type="caution">
    <text evidence="1">The sequence shown here is derived from an EMBL/GenBank/DDBJ whole genome shotgun (WGS) entry which is preliminary data.</text>
</comment>
<reference evidence="1 2" key="1">
    <citation type="submission" date="2018-04" db="EMBL/GenBank/DDBJ databases">
        <title>Brenneria corticis sp.nov.</title>
        <authorList>
            <person name="Li Y."/>
        </authorList>
    </citation>
    <scope>NUCLEOTIDE SEQUENCE [LARGE SCALE GENOMIC DNA]</scope>
    <source>
        <strain evidence="1 2">CFCC 11842</strain>
    </source>
</reference>
<dbReference type="RefSeq" id="WP_136164679.1">
    <property type="nucleotide sequence ID" value="NZ_KZ819071.1"/>
</dbReference>
<organism evidence="1 2">
    <name type="scientific">Brenneria corticis</name>
    <dbReference type="NCBI Taxonomy" id="2173106"/>
    <lineage>
        <taxon>Bacteria</taxon>
        <taxon>Pseudomonadati</taxon>
        <taxon>Pseudomonadota</taxon>
        <taxon>Gammaproteobacteria</taxon>
        <taxon>Enterobacterales</taxon>
        <taxon>Pectobacteriaceae</taxon>
        <taxon>Brenneria</taxon>
    </lineage>
</organism>
<gene>
    <name evidence="1" type="ORF">DDT56_01180</name>
</gene>
<keyword evidence="2" id="KW-1185">Reference proteome</keyword>
<evidence type="ECO:0000313" key="2">
    <source>
        <dbReference type="Proteomes" id="UP000296159"/>
    </source>
</evidence>
<sequence>MSIKVNIIASPESNQTVATAVGDDIAVISNEERSTFQLNDQQLKNAVEVYFGKKPNDAYLCSPTPWNDYIKPTVGSKL</sequence>
<protein>
    <submittedName>
        <fullName evidence="1">Uncharacterized protein</fullName>
    </submittedName>
</protein>
<dbReference type="EMBL" id="QDKH01000001">
    <property type="protein sequence ID" value="PWC19615.1"/>
    <property type="molecule type" value="Genomic_DNA"/>
</dbReference>
<dbReference type="Proteomes" id="UP000296159">
    <property type="component" value="Unassembled WGS sequence"/>
</dbReference>
<dbReference type="AlphaFoldDB" id="A0A2U1UD79"/>
<name>A0A2U1UD79_9GAMM</name>
<evidence type="ECO:0000313" key="1">
    <source>
        <dbReference type="EMBL" id="PWC19615.1"/>
    </source>
</evidence>
<accession>A0A2U1UD79</accession>
<proteinExistence type="predicted"/>